<dbReference type="GO" id="GO:0016740">
    <property type="term" value="F:transferase activity"/>
    <property type="evidence" value="ECO:0007669"/>
    <property type="project" value="UniProtKB-KW"/>
</dbReference>
<dbReference type="PANTHER" id="PTHR43630">
    <property type="entry name" value="POLY-BETA-1,6-N-ACETYL-D-GLUCOSAMINE SYNTHASE"/>
    <property type="match status" value="1"/>
</dbReference>
<dbReference type="SUPFAM" id="SSF48452">
    <property type="entry name" value="TPR-like"/>
    <property type="match status" value="1"/>
</dbReference>
<name>A0A6J5QKN8_9CAUD</name>
<dbReference type="InterPro" id="IPR001173">
    <property type="entry name" value="Glyco_trans_2-like"/>
</dbReference>
<evidence type="ECO:0000313" key="3">
    <source>
        <dbReference type="EMBL" id="CAB4199195.1"/>
    </source>
</evidence>
<dbReference type="EMBL" id="LR797277">
    <property type="protein sequence ID" value="CAB4199195.1"/>
    <property type="molecule type" value="Genomic_DNA"/>
</dbReference>
<feature type="domain" description="Glycosyltransferase 2-like" evidence="1">
    <location>
        <begin position="5"/>
        <end position="121"/>
    </location>
</feature>
<evidence type="ECO:0000313" key="2">
    <source>
        <dbReference type="EMBL" id="CAB4183036.1"/>
    </source>
</evidence>
<dbReference type="Gene3D" id="1.25.40.10">
    <property type="entry name" value="Tetratricopeptide repeat domain"/>
    <property type="match status" value="1"/>
</dbReference>
<reference evidence="2" key="1">
    <citation type="submission" date="2020-05" db="EMBL/GenBank/DDBJ databases">
        <authorList>
            <person name="Chiriac C."/>
            <person name="Salcher M."/>
            <person name="Ghai R."/>
            <person name="Kavagutti S V."/>
        </authorList>
    </citation>
    <scope>NUCLEOTIDE SEQUENCE</scope>
</reference>
<accession>A0A6J5QKN8</accession>
<dbReference type="SUPFAM" id="SSF53448">
    <property type="entry name" value="Nucleotide-diphospho-sugar transferases"/>
    <property type="match status" value="1"/>
</dbReference>
<gene>
    <name evidence="2" type="ORF">UFOVP1083_31</name>
    <name evidence="3" type="ORF">UFOVP1327_22</name>
</gene>
<keyword evidence="2" id="KW-0808">Transferase</keyword>
<dbReference type="PANTHER" id="PTHR43630:SF2">
    <property type="entry name" value="GLYCOSYLTRANSFERASE"/>
    <property type="match status" value="1"/>
</dbReference>
<dbReference type="Gene3D" id="3.90.550.10">
    <property type="entry name" value="Spore Coat Polysaccharide Biosynthesis Protein SpsA, Chain A"/>
    <property type="match status" value="1"/>
</dbReference>
<sequence>MKIAVYTIAKNEEAFVQRWYNSAKEADHLLILDTGSTDDTYALAYGMGIDIHQQVFSPWRFDHARNHALSLLPDDIDLCIALDMDEVLQPGWREALETFLKTNPTVNRPRYKYIWSWNPDGTEGLTYAGDKIHSNTDYTWKHPVHEVLKPLNGEQQGFVPGLEIHHHPDSLKSRSQYLPLLKLAVEEDPRDDRNQFYLARELYFHGDYTLAQYHFSRHLDISVWNPERAASHRYLAKMVPEAADFHLYRAIAEDPSRRESWVALAQYYYDKHNWLACRNAASMALAIKDKPLDYLCEADAWGWLPHDLMAIASYHLGDKATAWHHGGEAVRLNIGDDRLRDNLKWYNIWA</sequence>
<evidence type="ECO:0000259" key="1">
    <source>
        <dbReference type="Pfam" id="PF00535"/>
    </source>
</evidence>
<dbReference type="Pfam" id="PF00535">
    <property type="entry name" value="Glycos_transf_2"/>
    <property type="match status" value="1"/>
</dbReference>
<protein>
    <submittedName>
        <fullName evidence="2">Glycosyltransferase 2-like</fullName>
    </submittedName>
</protein>
<dbReference type="EMBL" id="LR797036">
    <property type="protein sequence ID" value="CAB4183036.1"/>
    <property type="molecule type" value="Genomic_DNA"/>
</dbReference>
<organism evidence="2">
    <name type="scientific">uncultured Caudovirales phage</name>
    <dbReference type="NCBI Taxonomy" id="2100421"/>
    <lineage>
        <taxon>Viruses</taxon>
        <taxon>Duplodnaviria</taxon>
        <taxon>Heunggongvirae</taxon>
        <taxon>Uroviricota</taxon>
        <taxon>Caudoviricetes</taxon>
        <taxon>Peduoviridae</taxon>
        <taxon>Maltschvirus</taxon>
        <taxon>Maltschvirus maltsch</taxon>
    </lineage>
</organism>
<proteinExistence type="predicted"/>
<dbReference type="InterPro" id="IPR029044">
    <property type="entry name" value="Nucleotide-diphossugar_trans"/>
</dbReference>
<dbReference type="InterPro" id="IPR011990">
    <property type="entry name" value="TPR-like_helical_dom_sf"/>
</dbReference>